<protein>
    <submittedName>
        <fullName evidence="1">Uncharacterized protein</fullName>
    </submittedName>
</protein>
<reference evidence="1 2" key="1">
    <citation type="submission" date="2016-02" db="EMBL/GenBank/DDBJ databases">
        <title>Genome analysis of coral dinoflagellate symbionts highlights evolutionary adaptations to a symbiotic lifestyle.</title>
        <authorList>
            <person name="Aranda M."/>
            <person name="Li Y."/>
            <person name="Liew Y.J."/>
            <person name="Baumgarten S."/>
            <person name="Simakov O."/>
            <person name="Wilson M."/>
            <person name="Piel J."/>
            <person name="Ashoor H."/>
            <person name="Bougouffa S."/>
            <person name="Bajic V.B."/>
            <person name="Ryu T."/>
            <person name="Ravasi T."/>
            <person name="Bayer T."/>
            <person name="Micklem G."/>
            <person name="Kim H."/>
            <person name="Bhak J."/>
            <person name="Lajeunesse T.C."/>
            <person name="Voolstra C.R."/>
        </authorList>
    </citation>
    <scope>NUCLEOTIDE SEQUENCE [LARGE SCALE GENOMIC DNA]</scope>
    <source>
        <strain evidence="1 2">CCMP2467</strain>
    </source>
</reference>
<gene>
    <name evidence="1" type="ORF">AK812_SmicGene43377</name>
</gene>
<sequence length="333" mass="36399">MRALSMYSFSMDTVSWIHQQCSPTTSFIDPAGCIVLCKKPSMMYGNQSLVCSAVGGWRKPPQVQPFHREPLGCILGVVLPHNPPVPMPQAMQLNHLHFRRVLPKGAQQGQALLDTSLVSTITSSCVKRPCFKDSPGAVLEFPPRTCGFAVLALRLERGVCRLGCAARKTFSSFLHGMSTPRCMLLLRFVKAPVPSARLSLLEGDGKVQHVVRTVLQRLWTGTGHFHIMEARTIDSDNMLSLALRPHTHSDAVIARLALTRVPIRGLLQANVRKAECTDGGQSTAVTPRCAMDAGCGEGFERLPDSAKHLTWRDAAVPWPSLVMCQLPDDSGLS</sequence>
<dbReference type="EMBL" id="LSRX01001959">
    <property type="protein sequence ID" value="OLP76664.1"/>
    <property type="molecule type" value="Genomic_DNA"/>
</dbReference>
<dbReference type="OrthoDB" id="10269046at2759"/>
<proteinExistence type="predicted"/>
<evidence type="ECO:0000313" key="2">
    <source>
        <dbReference type="Proteomes" id="UP000186817"/>
    </source>
</evidence>
<accession>A0A1Q9C170</accession>
<evidence type="ECO:0000313" key="1">
    <source>
        <dbReference type="EMBL" id="OLP76664.1"/>
    </source>
</evidence>
<dbReference type="AlphaFoldDB" id="A0A1Q9C170"/>
<dbReference type="Proteomes" id="UP000186817">
    <property type="component" value="Unassembled WGS sequence"/>
</dbReference>
<comment type="caution">
    <text evidence="1">The sequence shown here is derived from an EMBL/GenBank/DDBJ whole genome shotgun (WGS) entry which is preliminary data.</text>
</comment>
<name>A0A1Q9C170_SYMMI</name>
<organism evidence="1 2">
    <name type="scientific">Symbiodinium microadriaticum</name>
    <name type="common">Dinoflagellate</name>
    <name type="synonym">Zooxanthella microadriatica</name>
    <dbReference type="NCBI Taxonomy" id="2951"/>
    <lineage>
        <taxon>Eukaryota</taxon>
        <taxon>Sar</taxon>
        <taxon>Alveolata</taxon>
        <taxon>Dinophyceae</taxon>
        <taxon>Suessiales</taxon>
        <taxon>Symbiodiniaceae</taxon>
        <taxon>Symbiodinium</taxon>
    </lineage>
</organism>
<keyword evidence="2" id="KW-1185">Reference proteome</keyword>